<dbReference type="Proteomes" id="UP000501451">
    <property type="component" value="Chromosome"/>
</dbReference>
<evidence type="ECO:0000259" key="5">
    <source>
        <dbReference type="Pfam" id="PF01182"/>
    </source>
</evidence>
<feature type="active site" description="Proton acceptor; for enolization step" evidence="4">
    <location>
        <position position="62"/>
    </location>
</feature>
<dbReference type="FunFam" id="3.40.50.1360:FF:000003">
    <property type="entry name" value="Glucosamine-6-phosphate deaminase"/>
    <property type="match status" value="1"/>
</dbReference>
<feature type="domain" description="Glucosamine/galactosamine-6-phosphate isomerase" evidence="5">
    <location>
        <begin position="26"/>
        <end position="221"/>
    </location>
</feature>
<feature type="active site" description="For ring-opening step" evidence="4">
    <location>
        <position position="135"/>
    </location>
</feature>
<feature type="active site" description="Proton acceptor; for ring-opening step" evidence="4">
    <location>
        <position position="130"/>
    </location>
</feature>
<dbReference type="GO" id="GO:0006046">
    <property type="term" value="P:N-acetylglucosamine catabolic process"/>
    <property type="evidence" value="ECO:0007669"/>
    <property type="project" value="TreeGrafter"/>
</dbReference>
<comment type="caution">
    <text evidence="4">Lacks conserved residue(s) required for the propagation of feature annotation.</text>
</comment>
<comment type="similarity">
    <text evidence="4">Belongs to the glucosamine/galactosamine-6-phosphate isomerase family. NagB subfamily.</text>
</comment>
<dbReference type="InterPro" id="IPR004547">
    <property type="entry name" value="Glucosamine6P_isomerase"/>
</dbReference>
<dbReference type="InterPro" id="IPR037171">
    <property type="entry name" value="NagB/RpiA_transferase-like"/>
</dbReference>
<keyword evidence="3 4" id="KW-0119">Carbohydrate metabolism</keyword>
<protein>
    <recommendedName>
        <fullName evidence="4">Glucosamine-6-phosphate deaminase</fullName>
        <ecNumber evidence="4">3.5.99.6</ecNumber>
    </recommendedName>
    <alternativeName>
        <fullName evidence="4">GlcN6P deaminase</fullName>
        <shortName evidence="4">GNPDA</shortName>
    </alternativeName>
    <alternativeName>
        <fullName evidence="4">Glucosamine-6-phosphate isomerase</fullName>
    </alternativeName>
</protein>
<dbReference type="RefSeq" id="WP_166162556.1">
    <property type="nucleotide sequence ID" value="NZ_CP049740.1"/>
</dbReference>
<dbReference type="HAMAP" id="MF_01241">
    <property type="entry name" value="GlcN6P_deamin"/>
    <property type="match status" value="1"/>
</dbReference>
<dbReference type="Pfam" id="PF01182">
    <property type="entry name" value="Glucosamine_iso"/>
    <property type="match status" value="1"/>
</dbReference>
<dbReference type="GO" id="GO:0005975">
    <property type="term" value="P:carbohydrate metabolic process"/>
    <property type="evidence" value="ECO:0007669"/>
    <property type="project" value="InterPro"/>
</dbReference>
<dbReference type="PROSITE" id="PS01161">
    <property type="entry name" value="GLC_GALNAC_ISOMERASE"/>
    <property type="match status" value="1"/>
</dbReference>
<accession>A0A6G7KAT7</accession>
<dbReference type="GO" id="GO:0019262">
    <property type="term" value="P:N-acetylneuraminate catabolic process"/>
    <property type="evidence" value="ECO:0007669"/>
    <property type="project" value="UniProtKB-UniRule"/>
</dbReference>
<sequence>MKVLVFDTAAEASAKAFDYFGEALGKGASVFGLATGSTPEKLYEMMTQSDIDFTQATSINLDEYYGLSGSHPQSYRYFMEQHLFNEKPFKHNYLPNGLNENVDEETARYDQIIAENPIDLQLLGIGVNGHIGFNEPGSDFEGKTALVDLTTSTIEANKRFFESVEDVPTKAYSMGIKSIMSAKQILLLAFGESKAEIIKAMVEGPITTDVPASILQNHDNVVVIVDKAAASLLS</sequence>
<comment type="catalytic activity">
    <reaction evidence="1 4">
        <text>alpha-D-glucosamine 6-phosphate + H2O = beta-D-fructose 6-phosphate + NH4(+)</text>
        <dbReference type="Rhea" id="RHEA:12172"/>
        <dbReference type="ChEBI" id="CHEBI:15377"/>
        <dbReference type="ChEBI" id="CHEBI:28938"/>
        <dbReference type="ChEBI" id="CHEBI:57634"/>
        <dbReference type="ChEBI" id="CHEBI:75989"/>
        <dbReference type="EC" id="3.5.99.6"/>
    </reaction>
</comment>
<evidence type="ECO:0000256" key="4">
    <source>
        <dbReference type="HAMAP-Rule" id="MF_01241"/>
    </source>
</evidence>
<evidence type="ECO:0000256" key="2">
    <source>
        <dbReference type="ARBA" id="ARBA00022801"/>
    </source>
</evidence>
<dbReference type="PANTHER" id="PTHR11280">
    <property type="entry name" value="GLUCOSAMINE-6-PHOSPHATE ISOMERASE"/>
    <property type="match status" value="1"/>
</dbReference>
<dbReference type="GO" id="GO:0042802">
    <property type="term" value="F:identical protein binding"/>
    <property type="evidence" value="ECO:0007669"/>
    <property type="project" value="TreeGrafter"/>
</dbReference>
<evidence type="ECO:0000256" key="3">
    <source>
        <dbReference type="ARBA" id="ARBA00023277"/>
    </source>
</evidence>
<dbReference type="KEGG" id="jar:G7057_07780"/>
<dbReference type="SUPFAM" id="SSF100950">
    <property type="entry name" value="NagB/RpiA/CoA transferase-like"/>
    <property type="match status" value="1"/>
</dbReference>
<evidence type="ECO:0000256" key="1">
    <source>
        <dbReference type="ARBA" id="ARBA00000644"/>
    </source>
</evidence>
<dbReference type="CDD" id="cd01399">
    <property type="entry name" value="GlcN6P_deaminase"/>
    <property type="match status" value="1"/>
</dbReference>
<dbReference type="PANTHER" id="PTHR11280:SF5">
    <property type="entry name" value="GLUCOSAMINE-6-PHOSPHATE ISOMERASE"/>
    <property type="match status" value="1"/>
</dbReference>
<keyword evidence="2 4" id="KW-0378">Hydrolase</keyword>
<gene>
    <name evidence="4" type="primary">nagB</name>
    <name evidence="6" type="ORF">G7057_07780</name>
</gene>
<name>A0A6G7KAT7_9LACT</name>
<dbReference type="GO" id="GO:0005737">
    <property type="term" value="C:cytoplasm"/>
    <property type="evidence" value="ECO:0007669"/>
    <property type="project" value="TreeGrafter"/>
</dbReference>
<evidence type="ECO:0000313" key="7">
    <source>
        <dbReference type="Proteomes" id="UP000501451"/>
    </source>
</evidence>
<evidence type="ECO:0000313" key="6">
    <source>
        <dbReference type="EMBL" id="QII82342.1"/>
    </source>
</evidence>
<comment type="pathway">
    <text evidence="4">Amino-sugar metabolism; N-acetylneuraminate degradation; D-fructose 6-phosphate from N-acetylneuraminate: step 5/5.</text>
</comment>
<dbReference type="AlphaFoldDB" id="A0A6G7KAT7"/>
<dbReference type="GO" id="GO:0006043">
    <property type="term" value="P:glucosamine catabolic process"/>
    <property type="evidence" value="ECO:0007669"/>
    <property type="project" value="TreeGrafter"/>
</dbReference>
<reference evidence="6 7" key="1">
    <citation type="journal article" date="2017" name="Int. J. Syst. Evol. Microbiol.">
        <title>Jeotgalibaca porci sp. nov. and Jeotgalibaca arthritidis sp. nov., isolated from pigs, and emended description of the genus Jeotgalibaca.</title>
        <authorList>
            <person name="Zamora L."/>
            <person name="Perez-Sancho M."/>
            <person name="Dominguez L."/>
            <person name="Fernandez-Garayzabal J.F."/>
            <person name="Vela A.I."/>
        </authorList>
    </citation>
    <scope>NUCLEOTIDE SEQUENCE [LARGE SCALE GENOMIC DNA]</scope>
    <source>
        <strain evidence="6 7">CECT 9157</strain>
    </source>
</reference>
<keyword evidence="7" id="KW-1185">Reference proteome</keyword>
<dbReference type="EC" id="3.5.99.6" evidence="4"/>
<dbReference type="Gene3D" id="3.40.50.1360">
    <property type="match status" value="1"/>
</dbReference>
<dbReference type="GO" id="GO:0004342">
    <property type="term" value="F:glucosamine-6-phosphate deaminase activity"/>
    <property type="evidence" value="ECO:0007669"/>
    <property type="project" value="UniProtKB-UniRule"/>
</dbReference>
<feature type="active site" description="For ring-opening step" evidence="4">
    <location>
        <position position="128"/>
    </location>
</feature>
<dbReference type="EMBL" id="CP049740">
    <property type="protein sequence ID" value="QII82342.1"/>
    <property type="molecule type" value="Genomic_DNA"/>
</dbReference>
<dbReference type="InterPro" id="IPR006148">
    <property type="entry name" value="Glc/Gal-6P_isomerase"/>
</dbReference>
<proteinExistence type="inferred from homology"/>
<organism evidence="6 7">
    <name type="scientific">Jeotgalibaca arthritidis</name>
    <dbReference type="NCBI Taxonomy" id="1868794"/>
    <lineage>
        <taxon>Bacteria</taxon>
        <taxon>Bacillati</taxon>
        <taxon>Bacillota</taxon>
        <taxon>Bacilli</taxon>
        <taxon>Lactobacillales</taxon>
        <taxon>Carnobacteriaceae</taxon>
        <taxon>Jeotgalibaca</taxon>
    </lineage>
</organism>
<dbReference type="InterPro" id="IPR018321">
    <property type="entry name" value="Glucosamine6P_isomerase_CS"/>
</dbReference>
<comment type="function">
    <text evidence="4">Catalyzes the reversible isomerization-deamination of glucosamine 6-phosphate (GlcN6P) to form fructose 6-phosphate (Fru6P) and ammonium ion.</text>
</comment>
<dbReference type="UniPathway" id="UPA00629">
    <property type="reaction ID" value="UER00684"/>
</dbReference>